<dbReference type="EMBL" id="NCKU01007358">
    <property type="protein sequence ID" value="RWS02692.1"/>
    <property type="molecule type" value="Genomic_DNA"/>
</dbReference>
<gene>
    <name evidence="4" type="ORF">B4U79_04395</name>
    <name evidence="3" type="ORF">B4U79_10215</name>
    <name evidence="2" type="ORF">B4U79_11480</name>
</gene>
<dbReference type="EMBL" id="NCKU01009290">
    <property type="protein sequence ID" value="RWS01382.1"/>
    <property type="molecule type" value="Genomic_DNA"/>
</dbReference>
<dbReference type="InterPro" id="IPR036084">
    <property type="entry name" value="Ser_inhib-like_sf"/>
</dbReference>
<reference evidence="2 5" key="1">
    <citation type="journal article" date="2018" name="Gigascience">
        <title>Genomes of trombidid mites reveal novel predicted allergens and laterally-transferred genes associated with secondary metabolism.</title>
        <authorList>
            <person name="Dong X."/>
            <person name="Chaisiri K."/>
            <person name="Xia D."/>
            <person name="Armstrong S.D."/>
            <person name="Fang Y."/>
            <person name="Donnelly M.J."/>
            <person name="Kadowaki T."/>
            <person name="McGarry J.W."/>
            <person name="Darby A.C."/>
            <person name="Makepeace B.L."/>
        </authorList>
    </citation>
    <scope>NUCLEOTIDE SEQUENCE [LARGE SCALE GENOMIC DNA]</scope>
    <source>
        <strain evidence="2">UoL-WK</strain>
    </source>
</reference>
<dbReference type="OrthoDB" id="7612169at2759"/>
<proteinExistence type="predicted"/>
<keyword evidence="5" id="KW-1185">Reference proteome</keyword>
<dbReference type="InterPro" id="IPR002919">
    <property type="entry name" value="TIL_dom"/>
</dbReference>
<sequence>MKPKYVCTLNCVIGCYCKQGYVRSTDGRCIKTEQCENANLL</sequence>
<accession>A0A3S3NT82</accession>
<dbReference type="Gene3D" id="2.10.25.10">
    <property type="entry name" value="Laminin"/>
    <property type="match status" value="1"/>
</dbReference>
<organism evidence="2 5">
    <name type="scientific">Dinothrombium tinctorium</name>
    <dbReference type="NCBI Taxonomy" id="1965070"/>
    <lineage>
        <taxon>Eukaryota</taxon>
        <taxon>Metazoa</taxon>
        <taxon>Ecdysozoa</taxon>
        <taxon>Arthropoda</taxon>
        <taxon>Chelicerata</taxon>
        <taxon>Arachnida</taxon>
        <taxon>Acari</taxon>
        <taxon>Acariformes</taxon>
        <taxon>Trombidiformes</taxon>
        <taxon>Prostigmata</taxon>
        <taxon>Anystina</taxon>
        <taxon>Parasitengona</taxon>
        <taxon>Trombidioidea</taxon>
        <taxon>Trombidiidae</taxon>
        <taxon>Dinothrombium</taxon>
    </lineage>
</organism>
<dbReference type="EMBL" id="NCKU01009325">
    <property type="protein sequence ID" value="RWS01357.1"/>
    <property type="molecule type" value="Genomic_DNA"/>
</dbReference>
<comment type="caution">
    <text evidence="2">The sequence shown here is derived from an EMBL/GenBank/DDBJ whole genome shotgun (WGS) entry which is preliminary data.</text>
</comment>
<evidence type="ECO:0000313" key="5">
    <source>
        <dbReference type="Proteomes" id="UP000285301"/>
    </source>
</evidence>
<evidence type="ECO:0000313" key="3">
    <source>
        <dbReference type="EMBL" id="RWS01382.1"/>
    </source>
</evidence>
<feature type="domain" description="TIL" evidence="1">
    <location>
        <begin position="4"/>
        <end position="35"/>
    </location>
</feature>
<evidence type="ECO:0000313" key="2">
    <source>
        <dbReference type="EMBL" id="RWS01357.1"/>
    </source>
</evidence>
<dbReference type="CDD" id="cd19941">
    <property type="entry name" value="TIL"/>
    <property type="match status" value="1"/>
</dbReference>
<dbReference type="SUPFAM" id="SSF57567">
    <property type="entry name" value="Serine protease inhibitors"/>
    <property type="match status" value="1"/>
</dbReference>
<reference evidence="2" key="2">
    <citation type="submission" date="2018-11" db="EMBL/GenBank/DDBJ databases">
        <title>Trombidioid mite genomics.</title>
        <authorList>
            <person name="Dong X."/>
        </authorList>
    </citation>
    <scope>NUCLEOTIDE SEQUENCE</scope>
    <source>
        <strain evidence="2">UoL-WK</strain>
    </source>
</reference>
<dbReference type="AlphaFoldDB" id="A0A3S3NT82"/>
<name>A0A3S3NT82_9ACAR</name>
<evidence type="ECO:0000313" key="4">
    <source>
        <dbReference type="EMBL" id="RWS02692.1"/>
    </source>
</evidence>
<dbReference type="Pfam" id="PF01826">
    <property type="entry name" value="TIL"/>
    <property type="match status" value="1"/>
</dbReference>
<dbReference type="Proteomes" id="UP000285301">
    <property type="component" value="Unassembled WGS sequence"/>
</dbReference>
<protein>
    <recommendedName>
        <fullName evidence="1">TIL domain-containing protein</fullName>
    </recommendedName>
</protein>
<evidence type="ECO:0000259" key="1">
    <source>
        <dbReference type="Pfam" id="PF01826"/>
    </source>
</evidence>